<evidence type="ECO:0000256" key="1">
    <source>
        <dbReference type="SAM" id="MobiDB-lite"/>
    </source>
</evidence>
<comment type="caution">
    <text evidence="2">The sequence shown here is derived from an EMBL/GenBank/DDBJ whole genome shotgun (WGS) entry which is preliminary data.</text>
</comment>
<sequence length="406" mass="46708">MDCSSPLSDRQPGAMPTWEDWIELYLSRASAHFMDGKDPVEVLTDYGKRYIVLIHAHLQEDEHVERLLTGCGEPLVQLLTRQARAMNQPRPDFDRVKRRLDDILAASYNKFYAYLYKDLPLCWRVIYTEAAILKFWLLWFEWARSQRPEMFQPKEWERKREWYPREHKQQDEQLSMEQLEEWERQMRQQGEWPPSIHVGGREKEDQIYELLRMKQRQDEQQQLDEHRQDEHGPEQHQQKQQQKEQLLNEMIKTLDLALILAGGGEKRDFINRIIALLEKAVSPHCNDNPYLPNPKPENEDPSPSKQPEASTRPTKRPKLSPPPPPPPNWSSHPSFPPPNPSPPQSQTPSPASPPPPSHPSNSTSPPPPPLPNPKSSSTSSRTGQPSPPTPGPNPPTSSPALFPGAG</sequence>
<feature type="compositionally biased region" description="Basic and acidic residues" evidence="1">
    <location>
        <begin position="215"/>
        <end position="237"/>
    </location>
</feature>
<keyword evidence="3" id="KW-1185">Reference proteome</keyword>
<organism evidence="2 3">
    <name type="scientific">Apiosordaria backusii</name>
    <dbReference type="NCBI Taxonomy" id="314023"/>
    <lineage>
        <taxon>Eukaryota</taxon>
        <taxon>Fungi</taxon>
        <taxon>Dikarya</taxon>
        <taxon>Ascomycota</taxon>
        <taxon>Pezizomycotina</taxon>
        <taxon>Sordariomycetes</taxon>
        <taxon>Sordariomycetidae</taxon>
        <taxon>Sordariales</taxon>
        <taxon>Lasiosphaeriaceae</taxon>
        <taxon>Apiosordaria</taxon>
    </lineage>
</organism>
<feature type="region of interest" description="Disordered" evidence="1">
    <location>
        <begin position="215"/>
        <end position="244"/>
    </location>
</feature>
<gene>
    <name evidence="2" type="ORF">B0T21DRAFT_434002</name>
</gene>
<feature type="compositionally biased region" description="Pro residues" evidence="1">
    <location>
        <begin position="385"/>
        <end position="397"/>
    </location>
</feature>
<feature type="region of interest" description="Disordered" evidence="1">
    <location>
        <begin position="283"/>
        <end position="406"/>
    </location>
</feature>
<feature type="compositionally biased region" description="Low complexity" evidence="1">
    <location>
        <begin position="373"/>
        <end position="384"/>
    </location>
</feature>
<evidence type="ECO:0000313" key="3">
    <source>
        <dbReference type="Proteomes" id="UP001172159"/>
    </source>
</evidence>
<dbReference type="Proteomes" id="UP001172159">
    <property type="component" value="Unassembled WGS sequence"/>
</dbReference>
<dbReference type="EMBL" id="JAUKTV010000003">
    <property type="protein sequence ID" value="KAK0742176.1"/>
    <property type="molecule type" value="Genomic_DNA"/>
</dbReference>
<proteinExistence type="predicted"/>
<protein>
    <submittedName>
        <fullName evidence="2">Uncharacterized protein</fullName>
    </submittedName>
</protein>
<feature type="compositionally biased region" description="Pro residues" evidence="1">
    <location>
        <begin position="319"/>
        <end position="372"/>
    </location>
</feature>
<feature type="compositionally biased region" description="Polar residues" evidence="1">
    <location>
        <begin position="301"/>
        <end position="312"/>
    </location>
</feature>
<dbReference type="PRINTS" id="PR01217">
    <property type="entry name" value="PRICHEXTENSN"/>
</dbReference>
<dbReference type="AlphaFoldDB" id="A0AA40EMQ0"/>
<dbReference type="PANTHER" id="PTHR24216">
    <property type="entry name" value="PAXILLIN-RELATED"/>
    <property type="match status" value="1"/>
</dbReference>
<evidence type="ECO:0000313" key="2">
    <source>
        <dbReference type="EMBL" id="KAK0742176.1"/>
    </source>
</evidence>
<dbReference type="PANTHER" id="PTHR24216:SF65">
    <property type="entry name" value="PAXILLIN-LIKE PROTEIN 1"/>
    <property type="match status" value="1"/>
</dbReference>
<name>A0AA40EMQ0_9PEZI</name>
<accession>A0AA40EMQ0</accession>
<reference evidence="2" key="1">
    <citation type="submission" date="2023-06" db="EMBL/GenBank/DDBJ databases">
        <title>Genome-scale phylogeny and comparative genomics of the fungal order Sordariales.</title>
        <authorList>
            <consortium name="Lawrence Berkeley National Laboratory"/>
            <person name="Hensen N."/>
            <person name="Bonometti L."/>
            <person name="Westerberg I."/>
            <person name="Brannstrom I.O."/>
            <person name="Guillou S."/>
            <person name="Cros-Aarteil S."/>
            <person name="Calhoun S."/>
            <person name="Haridas S."/>
            <person name="Kuo A."/>
            <person name="Mondo S."/>
            <person name="Pangilinan J."/>
            <person name="Riley R."/>
            <person name="Labutti K."/>
            <person name="Andreopoulos B."/>
            <person name="Lipzen A."/>
            <person name="Chen C."/>
            <person name="Yanf M."/>
            <person name="Daum C."/>
            <person name="Ng V."/>
            <person name="Clum A."/>
            <person name="Steindorff A."/>
            <person name="Ohm R."/>
            <person name="Martin F."/>
            <person name="Silar P."/>
            <person name="Natvig D."/>
            <person name="Lalanne C."/>
            <person name="Gautier V."/>
            <person name="Ament-Velasquez S.L."/>
            <person name="Kruys A."/>
            <person name="Hutchinson M.I."/>
            <person name="Powell A.J."/>
            <person name="Barry K."/>
            <person name="Miller A.N."/>
            <person name="Grigoriev I.V."/>
            <person name="Debuchy R."/>
            <person name="Gladieux P."/>
            <person name="Thoren M.H."/>
            <person name="Johannesson H."/>
        </authorList>
    </citation>
    <scope>NUCLEOTIDE SEQUENCE</scope>
    <source>
        <strain evidence="2">CBS 540.89</strain>
    </source>
</reference>